<evidence type="ECO:0000313" key="3">
    <source>
        <dbReference type="EMBL" id="SIQ93726.1"/>
    </source>
</evidence>
<dbReference type="STRING" id="706570.PT85_01715"/>
<feature type="signal peptide" evidence="1">
    <location>
        <begin position="1"/>
        <end position="20"/>
    </location>
</feature>
<dbReference type="EMBL" id="FTMC01000012">
    <property type="protein sequence ID" value="SIQ93726.1"/>
    <property type="molecule type" value="Genomic_DNA"/>
</dbReference>
<dbReference type="EMBL" id="JTAK01000001">
    <property type="protein sequence ID" value="KHO66315.1"/>
    <property type="molecule type" value="Genomic_DNA"/>
</dbReference>
<dbReference type="InterPro" id="IPR021241">
    <property type="entry name" value="CsiV"/>
</dbReference>
<evidence type="ECO:0000313" key="4">
    <source>
        <dbReference type="Proteomes" id="UP000030980"/>
    </source>
</evidence>
<accession>A0A0B2D6R0</accession>
<reference evidence="2 4" key="1">
    <citation type="submission" date="2014-11" db="EMBL/GenBank/DDBJ databases">
        <title>Genome sequence of Pseudomonas tuomuerensis JCM 14085.</title>
        <authorList>
            <person name="Shin S.-K."/>
            <person name="Yi H."/>
        </authorList>
    </citation>
    <scope>NUCLEOTIDE SEQUENCE [LARGE SCALE GENOMIC DNA]</scope>
    <source>
        <strain evidence="2 4">JCM 14085</strain>
    </source>
</reference>
<organism evidence="2 4">
    <name type="scientific">Pseudomonas flexibilis</name>
    <dbReference type="NCBI Taxonomy" id="706570"/>
    <lineage>
        <taxon>Bacteria</taxon>
        <taxon>Pseudomonadati</taxon>
        <taxon>Pseudomonadota</taxon>
        <taxon>Gammaproteobacteria</taxon>
        <taxon>Pseudomonadales</taxon>
        <taxon>Pseudomonadaceae</taxon>
        <taxon>Pseudomonas</taxon>
    </lineage>
</organism>
<sequence length="182" mass="20150">MRLIRPFALLLALLAPLAQAQTAPATESTGPVPYHLEVVLFRQGEPIASGQPAPEDWTRNADLRASDLRASTRLDAEVAKLTPENGYEVLMHRAWRQTLGPTATRVAIGEGEPQLGQYPVQGTLRLRLDRLVEMQAELWVNQLNEGQIVQSEQIKQNRRLKPGELTFVDGTSLGLLVRATPE</sequence>
<accession>A0A0B3BUJ1</accession>
<dbReference type="Pfam" id="PF10972">
    <property type="entry name" value="CsiV"/>
    <property type="match status" value="1"/>
</dbReference>
<proteinExistence type="predicted"/>
<dbReference type="PATRIC" id="fig|706570.3.peg.2712"/>
<dbReference type="Proteomes" id="UP000030980">
    <property type="component" value="Unassembled WGS sequence"/>
</dbReference>
<dbReference type="Proteomes" id="UP000186079">
    <property type="component" value="Unassembled WGS sequence"/>
</dbReference>
<protein>
    <submittedName>
        <fullName evidence="3">Peptidoglycan-binding protein, CsiV</fullName>
    </submittedName>
</protein>
<name>A0A0B3BUJ1_9PSED</name>
<feature type="chain" id="PRO_5015034562" evidence="1">
    <location>
        <begin position="21"/>
        <end position="182"/>
    </location>
</feature>
<evidence type="ECO:0000256" key="1">
    <source>
        <dbReference type="SAM" id="SignalP"/>
    </source>
</evidence>
<keyword evidence="1" id="KW-0732">Signal</keyword>
<keyword evidence="4" id="KW-1185">Reference proteome</keyword>
<dbReference type="OrthoDB" id="5566524at2"/>
<dbReference type="AlphaFoldDB" id="A0A0B3BUJ1"/>
<evidence type="ECO:0000313" key="5">
    <source>
        <dbReference type="Proteomes" id="UP000186079"/>
    </source>
</evidence>
<evidence type="ECO:0000313" key="2">
    <source>
        <dbReference type="EMBL" id="KHO66315.1"/>
    </source>
</evidence>
<dbReference type="RefSeq" id="WP_027589315.1">
    <property type="nucleotide sequence ID" value="NZ_FMUP01000007.1"/>
</dbReference>
<reference evidence="3 5" key="2">
    <citation type="submission" date="2017-01" db="EMBL/GenBank/DDBJ databases">
        <authorList>
            <person name="Mah S.A."/>
            <person name="Swanson W.J."/>
            <person name="Moy G.W."/>
            <person name="Vacquier V.D."/>
        </authorList>
    </citation>
    <scope>NUCLEOTIDE SEQUENCE [LARGE SCALE GENOMIC DNA]</scope>
    <source>
        <strain evidence="3 5">ATCC 29606</strain>
    </source>
</reference>
<gene>
    <name evidence="2" type="ORF">PT85_01715</name>
    <name evidence="3" type="ORF">SAMN05421672_11226</name>
</gene>